<feature type="binding site" evidence="2">
    <location>
        <position position="52"/>
    </location>
    <ligand>
        <name>substrate</name>
    </ligand>
</feature>
<comment type="similarity">
    <text evidence="2">Belongs to the thiamine-monophosphate kinase family.</text>
</comment>
<feature type="binding site" evidence="2">
    <location>
        <position position="121"/>
    </location>
    <ligand>
        <name>Mg(2+)</name>
        <dbReference type="ChEBI" id="CHEBI:18420"/>
        <label>1</label>
    </ligand>
</feature>
<feature type="binding site" evidence="2">
    <location>
        <position position="45"/>
    </location>
    <ligand>
        <name>Mg(2+)</name>
        <dbReference type="ChEBI" id="CHEBI:18420"/>
        <label>2</label>
    </ligand>
</feature>
<feature type="binding site" evidence="2">
    <location>
        <position position="213"/>
    </location>
    <ligand>
        <name>Mg(2+)</name>
        <dbReference type="ChEBI" id="CHEBI:18420"/>
        <label>3</label>
    </ligand>
</feature>
<feature type="binding site" evidence="2">
    <location>
        <position position="73"/>
    </location>
    <ligand>
        <name>Mg(2+)</name>
        <dbReference type="ChEBI" id="CHEBI:18420"/>
        <label>4</label>
    </ligand>
</feature>
<protein>
    <recommendedName>
        <fullName evidence="2">Thiamine-monophosphate kinase</fullName>
        <shortName evidence="2">TMP kinase</shortName>
        <shortName evidence="2">Thiamine-phosphate kinase</shortName>
        <ecNumber evidence="2">2.7.4.16</ecNumber>
    </recommendedName>
</protein>
<dbReference type="UniPathway" id="UPA00060">
    <property type="reaction ID" value="UER00142"/>
</dbReference>
<keyword evidence="2" id="KW-0460">Magnesium</keyword>
<dbReference type="SUPFAM" id="SSF55326">
    <property type="entry name" value="PurM N-terminal domain-like"/>
    <property type="match status" value="1"/>
</dbReference>
<keyword evidence="1 2" id="KW-0784">Thiamine biosynthesis</keyword>
<dbReference type="InterPro" id="IPR010918">
    <property type="entry name" value="PurM-like_C_dom"/>
</dbReference>
<dbReference type="Gene3D" id="3.90.650.10">
    <property type="entry name" value="PurM-like C-terminal domain"/>
    <property type="match status" value="1"/>
</dbReference>
<evidence type="ECO:0000256" key="1">
    <source>
        <dbReference type="ARBA" id="ARBA00022977"/>
    </source>
</evidence>
<feature type="binding site" evidence="2">
    <location>
        <position position="265"/>
    </location>
    <ligand>
        <name>substrate</name>
    </ligand>
</feature>
<comment type="function">
    <text evidence="2">Catalyzes the ATP-dependent phosphorylation of thiamine-monophosphate (TMP) to form thiamine-pyrophosphate (TPP), the active form of vitamin B1.</text>
</comment>
<evidence type="ECO:0000256" key="2">
    <source>
        <dbReference type="HAMAP-Rule" id="MF_02128"/>
    </source>
</evidence>
<sequence length="326" mass="33754">MRGEFELIASLYAPLSAGAPGAFGLRNDGALIELAAGEQSVVTVDAMVEGVHYLPDDPADAVAQKLLRVNLSDLAAMGAEPRGYLLATCLGPTIDDAWLERFVAGLAADQKSYGVTLLGGDTTRTPGPTCLSLTAFGAVPTGRCLERSTLRPGELLYVSGTIGDAALGLDLLQGRLELESEADRAFLAGRYRLPRPRTLLGPALLGLASAGLDVSDGLVADAGHLAEESRVGIEIETAAVPLSAAARAALDARPELLARVLTGGDDYELLFGVAEARAAAVPALAARLGLPLTRIGRAVAAERGTVRVLDAEGRPLTLGRGGWTHF</sequence>
<feature type="binding site" evidence="2">
    <location>
        <position position="73"/>
    </location>
    <ligand>
        <name>Mg(2+)</name>
        <dbReference type="ChEBI" id="CHEBI:18420"/>
        <label>3</label>
    </ligand>
</feature>
<feature type="binding site" evidence="2">
    <location>
        <begin position="120"/>
        <end position="121"/>
    </location>
    <ligand>
        <name>ATP</name>
        <dbReference type="ChEBI" id="CHEBI:30616"/>
    </ligand>
</feature>
<feature type="binding site" evidence="2">
    <location>
        <position position="45"/>
    </location>
    <ligand>
        <name>Mg(2+)</name>
        <dbReference type="ChEBI" id="CHEBI:18420"/>
        <label>1</label>
    </ligand>
</feature>
<dbReference type="PIRSF" id="PIRSF005303">
    <property type="entry name" value="Thiam_monoph_kin"/>
    <property type="match status" value="1"/>
</dbReference>
<dbReference type="Pfam" id="PF00586">
    <property type="entry name" value="AIRS"/>
    <property type="match status" value="1"/>
</dbReference>
<dbReference type="GO" id="GO:0009228">
    <property type="term" value="P:thiamine biosynthetic process"/>
    <property type="evidence" value="ECO:0007669"/>
    <property type="project" value="UniProtKB-KW"/>
</dbReference>
<keyword evidence="2 5" id="KW-0418">Kinase</keyword>
<feature type="binding site" evidence="2">
    <location>
        <position position="147"/>
    </location>
    <ligand>
        <name>ATP</name>
        <dbReference type="ChEBI" id="CHEBI:30616"/>
    </ligand>
</feature>
<dbReference type="GO" id="GO:0009229">
    <property type="term" value="P:thiamine diphosphate biosynthetic process"/>
    <property type="evidence" value="ECO:0007669"/>
    <property type="project" value="UniProtKB-UniRule"/>
</dbReference>
<dbReference type="NCBIfam" id="TIGR01379">
    <property type="entry name" value="thiL"/>
    <property type="match status" value="1"/>
</dbReference>
<dbReference type="AlphaFoldDB" id="A0A1Y6BVT6"/>
<proteinExistence type="inferred from homology"/>
<feature type="binding site" evidence="2">
    <location>
        <position position="28"/>
    </location>
    <ligand>
        <name>Mg(2+)</name>
        <dbReference type="ChEBI" id="CHEBI:18420"/>
        <label>4</label>
    </ligand>
</feature>
<dbReference type="GO" id="GO:0000287">
    <property type="term" value="F:magnesium ion binding"/>
    <property type="evidence" value="ECO:0007669"/>
    <property type="project" value="UniProtKB-UniRule"/>
</dbReference>
<keyword evidence="2" id="KW-0547">Nucleotide-binding</keyword>
<feature type="domain" description="PurM-like C-terminal" evidence="4">
    <location>
        <begin position="151"/>
        <end position="308"/>
    </location>
</feature>
<dbReference type="InterPro" id="IPR006283">
    <property type="entry name" value="ThiL-like"/>
</dbReference>
<name>A0A1Y6BVT6_9PROT</name>
<comment type="catalytic activity">
    <reaction evidence="2">
        <text>thiamine phosphate + ATP = thiamine diphosphate + ADP</text>
        <dbReference type="Rhea" id="RHEA:15913"/>
        <dbReference type="ChEBI" id="CHEBI:30616"/>
        <dbReference type="ChEBI" id="CHEBI:37575"/>
        <dbReference type="ChEBI" id="CHEBI:58937"/>
        <dbReference type="ChEBI" id="CHEBI:456216"/>
        <dbReference type="EC" id="2.7.4.16"/>
    </reaction>
</comment>
<feature type="binding site" evidence="2">
    <location>
        <position position="215"/>
    </location>
    <ligand>
        <name>ATP</name>
        <dbReference type="ChEBI" id="CHEBI:30616"/>
    </ligand>
</feature>
<keyword evidence="2" id="KW-0067">ATP-binding</keyword>
<keyword evidence="6" id="KW-1185">Reference proteome</keyword>
<dbReference type="EMBL" id="FWZX01000007">
    <property type="protein sequence ID" value="SMF20910.1"/>
    <property type="molecule type" value="Genomic_DNA"/>
</dbReference>
<comment type="caution">
    <text evidence="2">Lacks conserved residue(s) required for the propagation of feature annotation.</text>
</comment>
<dbReference type="SUPFAM" id="SSF56042">
    <property type="entry name" value="PurM C-terminal domain-like"/>
    <property type="match status" value="1"/>
</dbReference>
<feature type="binding site" evidence="2">
    <location>
        <position position="43"/>
    </location>
    <ligand>
        <name>Mg(2+)</name>
        <dbReference type="ChEBI" id="CHEBI:18420"/>
        <label>4</label>
    </ligand>
</feature>
<feature type="binding site" evidence="2">
    <location>
        <position position="28"/>
    </location>
    <ligand>
        <name>Mg(2+)</name>
        <dbReference type="ChEBI" id="CHEBI:18420"/>
        <label>3</label>
    </ligand>
</feature>
<dbReference type="CDD" id="cd02194">
    <property type="entry name" value="ThiL"/>
    <property type="match status" value="1"/>
</dbReference>
<reference evidence="5 6" key="1">
    <citation type="submission" date="2017-04" db="EMBL/GenBank/DDBJ databases">
        <authorList>
            <person name="Afonso C.L."/>
            <person name="Miller P.J."/>
            <person name="Scott M.A."/>
            <person name="Spackman E."/>
            <person name="Goraichik I."/>
            <person name="Dimitrov K.M."/>
            <person name="Suarez D.L."/>
            <person name="Swayne D.E."/>
        </authorList>
    </citation>
    <scope>NUCLEOTIDE SEQUENCE [LARGE SCALE GENOMIC DNA]</scope>
    <source>
        <strain evidence="5 6">USBA 355</strain>
    </source>
</reference>
<dbReference type="HAMAP" id="MF_02128">
    <property type="entry name" value="TMP_kinase"/>
    <property type="match status" value="1"/>
</dbReference>
<dbReference type="STRING" id="560819.SAMN05428998_10760"/>
<evidence type="ECO:0000313" key="6">
    <source>
        <dbReference type="Proteomes" id="UP000192917"/>
    </source>
</evidence>
<dbReference type="Proteomes" id="UP000192917">
    <property type="component" value="Unassembled WGS sequence"/>
</dbReference>
<dbReference type="InterPro" id="IPR036921">
    <property type="entry name" value="PurM-like_N_sf"/>
</dbReference>
<dbReference type="Pfam" id="PF02769">
    <property type="entry name" value="AIRS_C"/>
    <property type="match status" value="1"/>
</dbReference>
<dbReference type="Gene3D" id="3.30.1330.10">
    <property type="entry name" value="PurM-like, N-terminal domain"/>
    <property type="match status" value="1"/>
</dbReference>
<keyword evidence="2" id="KW-0479">Metal-binding</keyword>
<feature type="domain" description="PurM-like N-terminal" evidence="3">
    <location>
        <begin position="27"/>
        <end position="139"/>
    </location>
</feature>
<feature type="binding site" evidence="2">
    <location>
        <position position="216"/>
    </location>
    <ligand>
        <name>Mg(2+)</name>
        <dbReference type="ChEBI" id="CHEBI:18420"/>
        <label>5</label>
    </ligand>
</feature>
<comment type="miscellaneous">
    <text evidence="2">Reaction mechanism of ThiL seems to utilize a direct, inline transfer of the gamma-phosphate of ATP to TMP rather than a phosphorylated enzyme intermediate.</text>
</comment>
<gene>
    <name evidence="2" type="primary">thiL</name>
    <name evidence="5" type="ORF">SAMN05428998_10760</name>
</gene>
<feature type="binding site" evidence="2">
    <location>
        <position position="323"/>
    </location>
    <ligand>
        <name>substrate</name>
    </ligand>
</feature>
<accession>A0A1Y6BVT6</accession>
<dbReference type="GO" id="GO:0005524">
    <property type="term" value="F:ATP binding"/>
    <property type="evidence" value="ECO:0007669"/>
    <property type="project" value="UniProtKB-UniRule"/>
</dbReference>
<evidence type="ECO:0000259" key="4">
    <source>
        <dbReference type="Pfam" id="PF02769"/>
    </source>
</evidence>
<dbReference type="InterPro" id="IPR036676">
    <property type="entry name" value="PurM-like_C_sf"/>
</dbReference>
<dbReference type="EC" id="2.7.4.16" evidence="2"/>
<evidence type="ECO:0000313" key="5">
    <source>
        <dbReference type="EMBL" id="SMF20910.1"/>
    </source>
</evidence>
<evidence type="ECO:0000259" key="3">
    <source>
        <dbReference type="Pfam" id="PF00586"/>
    </source>
</evidence>
<dbReference type="InterPro" id="IPR016188">
    <property type="entry name" value="PurM-like_N"/>
</dbReference>
<dbReference type="PANTHER" id="PTHR30270">
    <property type="entry name" value="THIAMINE-MONOPHOSPHATE KINASE"/>
    <property type="match status" value="1"/>
</dbReference>
<dbReference type="GO" id="GO:0009030">
    <property type="term" value="F:thiamine-phosphate kinase activity"/>
    <property type="evidence" value="ECO:0007669"/>
    <property type="project" value="UniProtKB-UniRule"/>
</dbReference>
<dbReference type="RefSeq" id="WP_085122766.1">
    <property type="nucleotide sequence ID" value="NZ_FWZX01000007.1"/>
</dbReference>
<comment type="pathway">
    <text evidence="2">Cofactor biosynthesis; thiamine diphosphate biosynthesis; thiamine diphosphate from thiamine phosphate: step 1/1.</text>
</comment>
<organism evidence="5 6">
    <name type="scientific">Tistlia consotensis USBA 355</name>
    <dbReference type="NCBI Taxonomy" id="560819"/>
    <lineage>
        <taxon>Bacteria</taxon>
        <taxon>Pseudomonadati</taxon>
        <taxon>Pseudomonadota</taxon>
        <taxon>Alphaproteobacteria</taxon>
        <taxon>Rhodospirillales</taxon>
        <taxon>Rhodovibrionaceae</taxon>
        <taxon>Tistlia</taxon>
    </lineage>
</organism>
<keyword evidence="2" id="KW-0808">Transferase</keyword>
<feature type="binding site" evidence="2">
    <location>
        <position position="73"/>
    </location>
    <ligand>
        <name>Mg(2+)</name>
        <dbReference type="ChEBI" id="CHEBI:18420"/>
        <label>2</label>
    </ligand>
</feature>
<dbReference type="PANTHER" id="PTHR30270:SF0">
    <property type="entry name" value="THIAMINE-MONOPHOSPHATE KINASE"/>
    <property type="match status" value="1"/>
</dbReference>